<keyword evidence="8 14" id="KW-0695">RNA-directed DNA polymerase</keyword>
<dbReference type="Pfam" id="PF24626">
    <property type="entry name" value="SH3_Tf2-1"/>
    <property type="match status" value="1"/>
</dbReference>
<dbReference type="PANTHER" id="PTHR37984:SF5">
    <property type="entry name" value="PROTEIN NYNRIN-LIKE"/>
    <property type="match status" value="1"/>
</dbReference>
<dbReference type="Pfam" id="PF03732">
    <property type="entry name" value="Retrotrans_gag"/>
    <property type="match status" value="1"/>
</dbReference>
<evidence type="ECO:0000313" key="14">
    <source>
        <dbReference type="EMBL" id="GEU62503.1"/>
    </source>
</evidence>
<dbReference type="InterPro" id="IPR041373">
    <property type="entry name" value="RT_RNaseH"/>
</dbReference>
<keyword evidence="3" id="KW-0808">Transferase</keyword>
<dbReference type="InterPro" id="IPR021109">
    <property type="entry name" value="Peptidase_aspartic_dom_sf"/>
</dbReference>
<organism evidence="14">
    <name type="scientific">Tanacetum cinerariifolium</name>
    <name type="common">Dalmatian daisy</name>
    <name type="synonym">Chrysanthemum cinerariifolium</name>
    <dbReference type="NCBI Taxonomy" id="118510"/>
    <lineage>
        <taxon>Eukaryota</taxon>
        <taxon>Viridiplantae</taxon>
        <taxon>Streptophyta</taxon>
        <taxon>Embryophyta</taxon>
        <taxon>Tracheophyta</taxon>
        <taxon>Spermatophyta</taxon>
        <taxon>Magnoliopsida</taxon>
        <taxon>eudicotyledons</taxon>
        <taxon>Gunneridae</taxon>
        <taxon>Pentapetalae</taxon>
        <taxon>asterids</taxon>
        <taxon>campanulids</taxon>
        <taxon>Asterales</taxon>
        <taxon>Asteraceae</taxon>
        <taxon>Asteroideae</taxon>
        <taxon>Anthemideae</taxon>
        <taxon>Anthemidinae</taxon>
        <taxon>Tanacetum</taxon>
    </lineage>
</organism>
<dbReference type="FunFam" id="3.10.20.370:FF:000001">
    <property type="entry name" value="Retrovirus-related Pol polyprotein from transposon 17.6-like protein"/>
    <property type="match status" value="1"/>
</dbReference>
<dbReference type="InterPro" id="IPR050951">
    <property type="entry name" value="Retrovirus_Pol_polyprotein"/>
</dbReference>
<dbReference type="GO" id="GO:0003676">
    <property type="term" value="F:nucleic acid binding"/>
    <property type="evidence" value="ECO:0007669"/>
    <property type="project" value="InterPro"/>
</dbReference>
<dbReference type="InterPro" id="IPR001878">
    <property type="entry name" value="Znf_CCHC"/>
</dbReference>
<dbReference type="Gene3D" id="2.40.70.10">
    <property type="entry name" value="Acid Proteases"/>
    <property type="match status" value="1"/>
</dbReference>
<dbReference type="Gene3D" id="3.30.420.10">
    <property type="entry name" value="Ribonuclease H-like superfamily/Ribonuclease H"/>
    <property type="match status" value="1"/>
</dbReference>
<feature type="domain" description="Reverse transcriptase" evidence="12">
    <location>
        <begin position="891"/>
        <end position="1112"/>
    </location>
</feature>
<dbReference type="InterPro" id="IPR001584">
    <property type="entry name" value="Integrase_cat-core"/>
</dbReference>
<feature type="domain" description="Integrase catalytic" evidence="13">
    <location>
        <begin position="1306"/>
        <end position="1470"/>
    </location>
</feature>
<protein>
    <recommendedName>
        <fullName evidence="1">RNA-directed DNA polymerase</fullName>
        <ecNumber evidence="1">2.7.7.49</ecNumber>
    </recommendedName>
</protein>
<evidence type="ECO:0000256" key="1">
    <source>
        <dbReference type="ARBA" id="ARBA00012493"/>
    </source>
</evidence>
<dbReference type="InterPro" id="IPR001969">
    <property type="entry name" value="Aspartic_peptidase_AS"/>
</dbReference>
<gene>
    <name evidence="14" type="ORF">Tci_034481</name>
</gene>
<dbReference type="GO" id="GO:0006508">
    <property type="term" value="P:proteolysis"/>
    <property type="evidence" value="ECO:0007669"/>
    <property type="project" value="UniProtKB-KW"/>
</dbReference>
<dbReference type="InterPro" id="IPR043128">
    <property type="entry name" value="Rev_trsase/Diguanyl_cyclase"/>
</dbReference>
<keyword evidence="7" id="KW-0378">Hydrolase</keyword>
<proteinExistence type="predicted"/>
<dbReference type="InterPro" id="IPR012337">
    <property type="entry name" value="RNaseH-like_sf"/>
</dbReference>
<keyword evidence="9" id="KW-0862">Zinc</keyword>
<dbReference type="SUPFAM" id="SSF50630">
    <property type="entry name" value="Acid proteases"/>
    <property type="match status" value="1"/>
</dbReference>
<dbReference type="GO" id="GO:0008270">
    <property type="term" value="F:zinc ion binding"/>
    <property type="evidence" value="ECO:0007669"/>
    <property type="project" value="UniProtKB-KW"/>
</dbReference>
<dbReference type="PROSITE" id="PS00141">
    <property type="entry name" value="ASP_PROTEASE"/>
    <property type="match status" value="1"/>
</dbReference>
<dbReference type="GO" id="GO:0015074">
    <property type="term" value="P:DNA integration"/>
    <property type="evidence" value="ECO:0007669"/>
    <property type="project" value="InterPro"/>
</dbReference>
<keyword evidence="9" id="KW-0479">Metal-binding</keyword>
<dbReference type="PROSITE" id="PS50878">
    <property type="entry name" value="RT_POL"/>
    <property type="match status" value="1"/>
</dbReference>
<dbReference type="PROSITE" id="PS50158">
    <property type="entry name" value="ZF_CCHC"/>
    <property type="match status" value="1"/>
</dbReference>
<dbReference type="SUPFAM" id="SSF57756">
    <property type="entry name" value="Retrovirus zinc finger-like domains"/>
    <property type="match status" value="1"/>
</dbReference>
<keyword evidence="2" id="KW-0645">Protease</keyword>
<evidence type="ECO:0000256" key="10">
    <source>
        <dbReference type="SAM" id="MobiDB-lite"/>
    </source>
</evidence>
<dbReference type="InterPro" id="IPR036875">
    <property type="entry name" value="Znf_CCHC_sf"/>
</dbReference>
<feature type="compositionally biased region" description="Acidic residues" evidence="10">
    <location>
        <begin position="77"/>
        <end position="89"/>
    </location>
</feature>
<keyword evidence="5" id="KW-0540">Nuclease</keyword>
<dbReference type="Gene3D" id="3.10.10.10">
    <property type="entry name" value="HIV Type 1 Reverse Transcriptase, subunit A, domain 1"/>
    <property type="match status" value="1"/>
</dbReference>
<dbReference type="InterPro" id="IPR043502">
    <property type="entry name" value="DNA/RNA_pol_sf"/>
</dbReference>
<dbReference type="Gene3D" id="3.30.70.270">
    <property type="match status" value="1"/>
</dbReference>
<feature type="compositionally biased region" description="Basic and acidic residues" evidence="10">
    <location>
        <begin position="591"/>
        <end position="604"/>
    </location>
</feature>
<dbReference type="CDD" id="cd00303">
    <property type="entry name" value="retropepsin_like"/>
    <property type="match status" value="1"/>
</dbReference>
<dbReference type="EC" id="2.7.7.49" evidence="1"/>
<feature type="region of interest" description="Disordered" evidence="10">
    <location>
        <begin position="428"/>
        <end position="453"/>
    </location>
</feature>
<evidence type="ECO:0000256" key="8">
    <source>
        <dbReference type="ARBA" id="ARBA00022918"/>
    </source>
</evidence>
<dbReference type="CDD" id="cd01647">
    <property type="entry name" value="RT_LTR"/>
    <property type="match status" value="1"/>
</dbReference>
<sequence length="1671" mass="189951">MQPVALPSLDYIPGPEHPPSPDYVPGLEHLPSPIEVPYVPEPEYPEYLEPSDDEAPLEDQPLPADASPIAASLDYVADSDPEEDPEDNQTDYPADGVDGDDEPSDDDDDDDTDDEDLEEDPFEKDDEEEKEHPALADSPAMPIVDLVLSDRETEALEADEPTHVPGSPISISFSQTRLRRARKTVRPEPPMSASMEACIAKQAALLSPPLPIPSLPLPLSSPLTTTLTDTGAPLGYRAAEIRMRALLSSTSRRTDILEADMPPQKRACLTAPTLGFEIGESSAAGAARQPGPTESDLRRCRVEQAGYGITDTWDEIVDKMMEIASTTLEGVNERVTELDTTVRQRTDEFEVRFEDAQFDRALLRARVNTLFEDRPDHRRTAMLMDREAMYSREAWAFSMDRSSAMAAHVSTLETQALINQGVAAALAEGDADRSQNGDNNNDSGTGERRQMTTPRECSYTNFLKCQPMSFQGTEGVVGSALTWWNSHMKAVRQDVAYAMPWAALKRMITNKYCPRGEIQKLESEYWNLKVKGVDLLNYNHRFQELALMCDRMFPEESGKVERYIGGLPDMIHGSEEIECATEMMDKKMLTHAERQAEHKRKFDNTSRNAQHQQQPPKRNNVARAYTAGQGDRKPYGGTKPLCPKCNYHHDGPCAPKYTNCKKIGHLACDCKSRPAANNNNNNNQRAQGANGRGITCFECRVQGHYKSECPKLKNGNQGNQAGNGNDVARAYAVGTAGTNPNSNVITGTFLLNNRYASVLFDTGADRSFVSTAFSSSIDIIPTTLDHGYDVELADDRIIWVNTLIRGCTLNFLNHPFNIDLMPVDMGSFDVIIGMDWYLLKGCPIFLAHVTIKEAEDKSKEKRLEDVPIVQDFPEVFPEDLPGIPPTRQVEFQIDLVPGAAPVARAPYRLAPSEMKELKMGSFRMCIDYRELNKLTVKNRYPLLRIDDLFDQLQGSSVYSKIDLRSGYHQLRVREEDIPKTAFRTRYGHYEFQVMPFGLTNAPAVFMDLMNRVCKPYLDKFVIVFIDDIMIYSKSKQEHEEHLKLILELLKKEQLYAKFSKCEFLIPKGDKQEEAFQVIKQKLCSASIFALPEGSEDFVVYCDALIKGLGAVLMQREKVIAYGSRQLKVHEKNYTTHDLELGAVVFALKIWRHYLYGTKCTVFTDHKSIQHILDQKELNMRQHRWLELLSDYDCKIRYHPGKANVVADALSWKEQIKPLRVHALVMTIGLDLPRQTLEAQTDVMKPESLKSEDVGGMLIENSKDPEKPRKEKLESRAVVFALKIWRHYLYGTKCTVFTDHKSLQHILDQKELNMRQRRWLELLSDYDCEIRYHPGKANVMADALRRKERIKPLRETDPMDKLARLYLKEVVTRHGIPVLIICDHDPRFTSKFWKAFQKAMGTRLDISTAYHLETDGKSKRTIQTLKDMLRACVIDFVNGWERHLPLVEFLYNNSYHASIKVAPFEALYGRNCRSPVCWAEVGDAQLIGPKLIHETTEKIVQIKQRIKAARDHADVRHKPLEFQVGDRVMLKVSPWKEVVHFGKRGKLNPRYIGPFKVLAKLGTVAYRLELPKQLSRVYSTFHVSNLKKCLFDEPLAISLDEVYIDDKLCFVEEPVEVMDREVKRLKKSRIPIIKVRWNSRRGPEFTWEREDQFQKKYPQLFTANAPSTNAAS</sequence>
<reference evidence="14" key="1">
    <citation type="journal article" date="2019" name="Sci. Rep.">
        <title>Draft genome of Tanacetum cinerariifolium, the natural source of mosquito coil.</title>
        <authorList>
            <person name="Yamashiro T."/>
            <person name="Shiraishi A."/>
            <person name="Satake H."/>
            <person name="Nakayama K."/>
        </authorList>
    </citation>
    <scope>NUCLEOTIDE SEQUENCE</scope>
</reference>
<feature type="compositionally biased region" description="Polar residues" evidence="10">
    <location>
        <begin position="605"/>
        <end position="617"/>
    </location>
</feature>
<evidence type="ECO:0000256" key="4">
    <source>
        <dbReference type="ARBA" id="ARBA00022695"/>
    </source>
</evidence>
<evidence type="ECO:0000256" key="5">
    <source>
        <dbReference type="ARBA" id="ARBA00022722"/>
    </source>
</evidence>
<evidence type="ECO:0000256" key="6">
    <source>
        <dbReference type="ARBA" id="ARBA00022759"/>
    </source>
</evidence>
<feature type="compositionally biased region" description="Acidic residues" evidence="10">
    <location>
        <begin position="97"/>
        <end position="129"/>
    </location>
</feature>
<evidence type="ECO:0000259" key="13">
    <source>
        <dbReference type="PROSITE" id="PS50994"/>
    </source>
</evidence>
<accession>A0A6L2LL42</accession>
<dbReference type="InterPro" id="IPR005162">
    <property type="entry name" value="Retrotrans_gag_dom"/>
</dbReference>
<dbReference type="InterPro" id="IPR036397">
    <property type="entry name" value="RNaseH_sf"/>
</dbReference>
<dbReference type="FunFam" id="3.10.10.10:FF:000007">
    <property type="entry name" value="Retrovirus-related Pol polyprotein from transposon 17.6-like Protein"/>
    <property type="match status" value="1"/>
</dbReference>
<keyword evidence="4" id="KW-0548">Nucleotidyltransferase</keyword>
<dbReference type="GO" id="GO:0004519">
    <property type="term" value="F:endonuclease activity"/>
    <property type="evidence" value="ECO:0007669"/>
    <property type="project" value="UniProtKB-KW"/>
</dbReference>
<feature type="domain" description="CCHC-type" evidence="11">
    <location>
        <begin position="696"/>
        <end position="711"/>
    </location>
</feature>
<keyword evidence="9" id="KW-0863">Zinc-finger</keyword>
<feature type="region of interest" description="Disordered" evidence="10">
    <location>
        <begin position="591"/>
        <end position="620"/>
    </location>
</feature>
<dbReference type="EMBL" id="BKCJ010004686">
    <property type="protein sequence ID" value="GEU62503.1"/>
    <property type="molecule type" value="Genomic_DNA"/>
</dbReference>
<dbReference type="Gene3D" id="4.10.60.10">
    <property type="entry name" value="Zinc finger, CCHC-type"/>
    <property type="match status" value="1"/>
</dbReference>
<keyword evidence="6" id="KW-0255">Endonuclease</keyword>
<feature type="region of interest" description="Disordered" evidence="10">
    <location>
        <begin position="1"/>
        <end position="142"/>
    </location>
</feature>
<feature type="compositionally biased region" description="Acidic residues" evidence="10">
    <location>
        <begin position="43"/>
        <end position="57"/>
    </location>
</feature>
<dbReference type="Pfam" id="PF17917">
    <property type="entry name" value="RT_RNaseH"/>
    <property type="match status" value="2"/>
</dbReference>
<dbReference type="PROSITE" id="PS50994">
    <property type="entry name" value="INTEGRASE"/>
    <property type="match status" value="1"/>
</dbReference>
<dbReference type="SUPFAM" id="SSF56672">
    <property type="entry name" value="DNA/RNA polymerases"/>
    <property type="match status" value="2"/>
</dbReference>
<dbReference type="Pfam" id="PF00078">
    <property type="entry name" value="RVT_1"/>
    <property type="match status" value="1"/>
</dbReference>
<dbReference type="GO" id="GO:0003964">
    <property type="term" value="F:RNA-directed DNA polymerase activity"/>
    <property type="evidence" value="ECO:0007669"/>
    <property type="project" value="UniProtKB-KW"/>
</dbReference>
<dbReference type="GO" id="GO:0004190">
    <property type="term" value="F:aspartic-type endopeptidase activity"/>
    <property type="evidence" value="ECO:0007669"/>
    <property type="project" value="InterPro"/>
</dbReference>
<evidence type="ECO:0000256" key="2">
    <source>
        <dbReference type="ARBA" id="ARBA00022670"/>
    </source>
</evidence>
<comment type="caution">
    <text evidence="14">The sequence shown here is derived from an EMBL/GenBank/DDBJ whole genome shotgun (WGS) entry which is preliminary data.</text>
</comment>
<dbReference type="SMART" id="SM00343">
    <property type="entry name" value="ZnF_C2HC"/>
    <property type="match status" value="2"/>
</dbReference>
<evidence type="ECO:0000256" key="9">
    <source>
        <dbReference type="PROSITE-ProRule" id="PRU00047"/>
    </source>
</evidence>
<dbReference type="InterPro" id="IPR000477">
    <property type="entry name" value="RT_dom"/>
</dbReference>
<dbReference type="Pfam" id="PF08284">
    <property type="entry name" value="RVP_2"/>
    <property type="match status" value="1"/>
</dbReference>
<dbReference type="CDD" id="cd09274">
    <property type="entry name" value="RNase_HI_RT_Ty3"/>
    <property type="match status" value="1"/>
</dbReference>
<dbReference type="SUPFAM" id="SSF53098">
    <property type="entry name" value="Ribonuclease H-like"/>
    <property type="match status" value="1"/>
</dbReference>
<name>A0A6L2LL42_TANCI</name>
<evidence type="ECO:0000256" key="7">
    <source>
        <dbReference type="ARBA" id="ARBA00022801"/>
    </source>
</evidence>
<evidence type="ECO:0000259" key="11">
    <source>
        <dbReference type="PROSITE" id="PS50158"/>
    </source>
</evidence>
<evidence type="ECO:0000259" key="12">
    <source>
        <dbReference type="PROSITE" id="PS50878"/>
    </source>
</evidence>
<dbReference type="PANTHER" id="PTHR37984">
    <property type="entry name" value="PROTEIN CBG26694"/>
    <property type="match status" value="1"/>
</dbReference>
<evidence type="ECO:0000256" key="3">
    <source>
        <dbReference type="ARBA" id="ARBA00022679"/>
    </source>
</evidence>
<dbReference type="InterPro" id="IPR056924">
    <property type="entry name" value="SH3_Tf2-1"/>
</dbReference>